<dbReference type="InterPro" id="IPR041526">
    <property type="entry name" value="DAPG_hydrolase"/>
</dbReference>
<dbReference type="GO" id="GO:0016787">
    <property type="term" value="F:hydrolase activity"/>
    <property type="evidence" value="ECO:0007669"/>
    <property type="project" value="UniProtKB-KW"/>
</dbReference>
<dbReference type="RefSeq" id="XP_056491031.1">
    <property type="nucleotide sequence ID" value="XM_056628297.1"/>
</dbReference>
<name>A0A9W9W5C3_9EURO</name>
<dbReference type="Pfam" id="PF18089">
    <property type="entry name" value="DAPG_hydrolase"/>
    <property type="match status" value="1"/>
</dbReference>
<keyword evidence="7" id="KW-1185">Reference proteome</keyword>
<evidence type="ECO:0000256" key="4">
    <source>
        <dbReference type="ARBA" id="ARBA00022833"/>
    </source>
</evidence>
<keyword evidence="2" id="KW-0479">Metal-binding</keyword>
<sequence length="229" mass="25800">MSESAPPTGLALKDAKLLLEHPYLPLEAGVAHTEDGMTHIAASTYMKSCTGAMIDWWFGWIHNTEQYKIWHPRDHVFSDWEGPRDNNSTYIGGHHLVHEYIGGELQKLKVSFKDPSEYFGPDWKVAFQNAGYSTAVCGRTGMWDDENDDFTYVGHLIHLIKNEPDGVRMRSRFWLGDVDGVTDPEIRKANVPDEFAKGLLKHATEEMAILATVLPDMNHKFSGVGAEKL</sequence>
<dbReference type="GO" id="GO:0046872">
    <property type="term" value="F:metal ion binding"/>
    <property type="evidence" value="ECO:0007669"/>
    <property type="project" value="UniProtKB-KW"/>
</dbReference>
<dbReference type="EMBL" id="JAPZBU010000005">
    <property type="protein sequence ID" value="KAJ5403789.1"/>
    <property type="molecule type" value="Genomic_DNA"/>
</dbReference>
<reference evidence="6" key="2">
    <citation type="journal article" date="2023" name="IMA Fungus">
        <title>Comparative genomic study of the Penicillium genus elucidates a diverse pangenome and 15 lateral gene transfer events.</title>
        <authorList>
            <person name="Petersen C."/>
            <person name="Sorensen T."/>
            <person name="Nielsen M.R."/>
            <person name="Sondergaard T.E."/>
            <person name="Sorensen J.L."/>
            <person name="Fitzpatrick D.A."/>
            <person name="Frisvad J.C."/>
            <person name="Nielsen K.L."/>
        </authorList>
    </citation>
    <scope>NUCLEOTIDE SEQUENCE</scope>
    <source>
        <strain evidence="6">IBT 29677</strain>
    </source>
</reference>
<gene>
    <name evidence="6" type="ORF">N7509_003660</name>
</gene>
<organism evidence="6 7">
    <name type="scientific">Penicillium cosmopolitanum</name>
    <dbReference type="NCBI Taxonomy" id="1131564"/>
    <lineage>
        <taxon>Eukaryota</taxon>
        <taxon>Fungi</taxon>
        <taxon>Dikarya</taxon>
        <taxon>Ascomycota</taxon>
        <taxon>Pezizomycotina</taxon>
        <taxon>Eurotiomycetes</taxon>
        <taxon>Eurotiomycetidae</taxon>
        <taxon>Eurotiales</taxon>
        <taxon>Aspergillaceae</taxon>
        <taxon>Penicillium</taxon>
    </lineage>
</organism>
<evidence type="ECO:0000256" key="3">
    <source>
        <dbReference type="ARBA" id="ARBA00022801"/>
    </source>
</evidence>
<reference evidence="6" key="1">
    <citation type="submission" date="2022-12" db="EMBL/GenBank/DDBJ databases">
        <authorList>
            <person name="Petersen C."/>
        </authorList>
    </citation>
    <scope>NUCLEOTIDE SEQUENCE</scope>
    <source>
        <strain evidence="6">IBT 29677</strain>
    </source>
</reference>
<keyword evidence="3" id="KW-0378">Hydrolase</keyword>
<dbReference type="AlphaFoldDB" id="A0A9W9W5C3"/>
<accession>A0A9W9W5C3</accession>
<dbReference type="OrthoDB" id="3335931at2759"/>
<comment type="cofactor">
    <cofactor evidence="1">
        <name>Zn(2+)</name>
        <dbReference type="ChEBI" id="CHEBI:29105"/>
    </cofactor>
</comment>
<evidence type="ECO:0000313" key="7">
    <source>
        <dbReference type="Proteomes" id="UP001147747"/>
    </source>
</evidence>
<evidence type="ECO:0000313" key="6">
    <source>
        <dbReference type="EMBL" id="KAJ5403789.1"/>
    </source>
</evidence>
<protein>
    <recommendedName>
        <fullName evidence="5">DAPG hydrolase PhiG domain-containing protein</fullName>
    </recommendedName>
</protein>
<feature type="domain" description="DAPG hydrolase PhiG" evidence="5">
    <location>
        <begin position="12"/>
        <end position="217"/>
    </location>
</feature>
<dbReference type="GeneID" id="81367277"/>
<evidence type="ECO:0000256" key="2">
    <source>
        <dbReference type="ARBA" id="ARBA00022723"/>
    </source>
</evidence>
<comment type="caution">
    <text evidence="6">The sequence shown here is derived from an EMBL/GenBank/DDBJ whole genome shotgun (WGS) entry which is preliminary data.</text>
</comment>
<evidence type="ECO:0000259" key="5">
    <source>
        <dbReference type="Pfam" id="PF18089"/>
    </source>
</evidence>
<keyword evidence="4" id="KW-0862">Zinc</keyword>
<dbReference type="Proteomes" id="UP001147747">
    <property type="component" value="Unassembled WGS sequence"/>
</dbReference>
<evidence type="ECO:0000256" key="1">
    <source>
        <dbReference type="ARBA" id="ARBA00001947"/>
    </source>
</evidence>
<proteinExistence type="predicted"/>